<comment type="caution">
    <text evidence="1">The sequence shown here is derived from an EMBL/GenBank/DDBJ whole genome shotgun (WGS) entry which is preliminary data.</text>
</comment>
<accession>A0AAJ0BW64</accession>
<organism evidence="1 2">
    <name type="scientific">Phialemonium atrogriseum</name>
    <dbReference type="NCBI Taxonomy" id="1093897"/>
    <lineage>
        <taxon>Eukaryota</taxon>
        <taxon>Fungi</taxon>
        <taxon>Dikarya</taxon>
        <taxon>Ascomycota</taxon>
        <taxon>Pezizomycotina</taxon>
        <taxon>Sordariomycetes</taxon>
        <taxon>Sordariomycetidae</taxon>
        <taxon>Cephalothecales</taxon>
        <taxon>Cephalothecaceae</taxon>
        <taxon>Phialemonium</taxon>
    </lineage>
</organism>
<gene>
    <name evidence="1" type="ORF">QBC33DRAFT_579689</name>
</gene>
<dbReference type="GeneID" id="85314345"/>
<evidence type="ECO:0000313" key="1">
    <source>
        <dbReference type="EMBL" id="KAK1765578.1"/>
    </source>
</evidence>
<dbReference type="RefSeq" id="XP_060281791.1">
    <property type="nucleotide sequence ID" value="XM_060431158.1"/>
</dbReference>
<name>A0AAJ0BW64_9PEZI</name>
<dbReference type="EMBL" id="MU839015">
    <property type="protein sequence ID" value="KAK1765578.1"/>
    <property type="molecule type" value="Genomic_DNA"/>
</dbReference>
<dbReference type="PANTHER" id="PTHR37015">
    <property type="entry name" value="REVERSE TRANSCRIPTASE DOMAIN-CONTAINING PROTEIN"/>
    <property type="match status" value="1"/>
</dbReference>
<protein>
    <submittedName>
        <fullName evidence="1">Uncharacterized protein</fullName>
    </submittedName>
</protein>
<dbReference type="AlphaFoldDB" id="A0AAJ0BW64"/>
<keyword evidence="2" id="KW-1185">Reference proteome</keyword>
<sequence length="696" mass="79757">MSVLSKTLRSITLAKIHELESRRESYEAHKRQFLAKAYVANDERDRLACLLDGIKELYPAASKDPSLANMERWLTQSRYDPSIPKTMLGSFDEQLRAKLDVQGRKLAVADLYSRLLTEWLDQSPSDPNLPPNPLLIPRKQRLRELVDKFESVVFEHLRPVALTSSLFWTGYFQMRRRRRAHARDGPIDRDSLTRCIKGLLTEDLLSDEKQAILQDFLGSGVALSEIADVLNMRFSDLKHWQWDAGDEGIRVMPRQQLNGKYRIWADDDILQMISVQYIGIRLCNILKTALRTFVSNPSGWTRQYHTGDSFAPQDSVETRRKSAYLKTFFLSQLPTNESKLFEGGSGAYNNDDDKLSSTSPQKRSSVMQRLLRQLTSKLLIHQLQAKAYSSSTNTGSSVALVQANLQWYATSLPHSTIYSIDFFKKYLKAPLNLNCSSNNRPKLGPRIRKRGVPMAHASEKFTSKLVLIFIDFAVNRQTSLLLYQLHGNIWLCEFNKKKTRSVYLAKSFKLNAKVASTLPPGPVTIGFLRLDPRSAERFFSHHTFREPAYCFGRKHVDSIPVTYKRMQRSLFDGRDGAGSNAVDHLKLMTRTRFDATDIPDAFILLSEQLGGEIMREFLEEEHTDYLALKKLFETTSEAALRRRLHNIYPNENAHLLTTYTKLMSTPETKDIVLGKEVKHGLSHFDSEKKWALLREA</sequence>
<dbReference type="Proteomes" id="UP001244011">
    <property type="component" value="Unassembled WGS sequence"/>
</dbReference>
<evidence type="ECO:0000313" key="2">
    <source>
        <dbReference type="Proteomes" id="UP001244011"/>
    </source>
</evidence>
<proteinExistence type="predicted"/>
<reference evidence="1" key="1">
    <citation type="submission" date="2023-06" db="EMBL/GenBank/DDBJ databases">
        <title>Genome-scale phylogeny and comparative genomics of the fungal order Sordariales.</title>
        <authorList>
            <consortium name="Lawrence Berkeley National Laboratory"/>
            <person name="Hensen N."/>
            <person name="Bonometti L."/>
            <person name="Westerberg I."/>
            <person name="Brannstrom I.O."/>
            <person name="Guillou S."/>
            <person name="Cros-Aarteil S."/>
            <person name="Calhoun S."/>
            <person name="Haridas S."/>
            <person name="Kuo A."/>
            <person name="Mondo S."/>
            <person name="Pangilinan J."/>
            <person name="Riley R."/>
            <person name="Labutti K."/>
            <person name="Andreopoulos B."/>
            <person name="Lipzen A."/>
            <person name="Chen C."/>
            <person name="Yanf M."/>
            <person name="Daum C."/>
            <person name="Ng V."/>
            <person name="Clum A."/>
            <person name="Steindorff A."/>
            <person name="Ohm R."/>
            <person name="Martin F."/>
            <person name="Silar P."/>
            <person name="Natvig D."/>
            <person name="Lalanne C."/>
            <person name="Gautier V."/>
            <person name="Ament-Velasquez S.L."/>
            <person name="Kruys A."/>
            <person name="Hutchinson M.I."/>
            <person name="Powell A.J."/>
            <person name="Barry K."/>
            <person name="Miller A.N."/>
            <person name="Grigoriev I.V."/>
            <person name="Debuchy R."/>
            <person name="Gladieux P."/>
            <person name="Thoren M.H."/>
            <person name="Johannesson H."/>
        </authorList>
    </citation>
    <scope>NUCLEOTIDE SEQUENCE</scope>
    <source>
        <strain evidence="1">8032-3</strain>
    </source>
</reference>
<dbReference type="PANTHER" id="PTHR37015:SF1">
    <property type="entry name" value="REVERSE TRANSCRIPTASE DOMAIN-CONTAINING PROTEIN"/>
    <property type="match status" value="1"/>
</dbReference>